<sequence>MDFILFSVRVKMNSAKY</sequence>
<organism evidence="1">
    <name type="scientific">Anguilla anguilla</name>
    <name type="common">European freshwater eel</name>
    <name type="synonym">Muraena anguilla</name>
    <dbReference type="NCBI Taxonomy" id="7936"/>
    <lineage>
        <taxon>Eukaryota</taxon>
        <taxon>Metazoa</taxon>
        <taxon>Chordata</taxon>
        <taxon>Craniata</taxon>
        <taxon>Vertebrata</taxon>
        <taxon>Euteleostomi</taxon>
        <taxon>Actinopterygii</taxon>
        <taxon>Neopterygii</taxon>
        <taxon>Teleostei</taxon>
        <taxon>Anguilliformes</taxon>
        <taxon>Anguillidae</taxon>
        <taxon>Anguilla</taxon>
    </lineage>
</organism>
<dbReference type="AlphaFoldDB" id="A0A0E9Q2I7"/>
<name>A0A0E9Q2I7_ANGAN</name>
<accession>A0A0E9Q2I7</accession>
<reference evidence="1" key="2">
    <citation type="journal article" date="2015" name="Fish Shellfish Immunol.">
        <title>Early steps in the European eel (Anguilla anguilla)-Vibrio vulnificus interaction in the gills: Role of the RtxA13 toxin.</title>
        <authorList>
            <person name="Callol A."/>
            <person name="Pajuelo D."/>
            <person name="Ebbesson L."/>
            <person name="Teles M."/>
            <person name="MacKenzie S."/>
            <person name="Amaro C."/>
        </authorList>
    </citation>
    <scope>NUCLEOTIDE SEQUENCE</scope>
</reference>
<protein>
    <submittedName>
        <fullName evidence="1">Uncharacterized protein</fullName>
    </submittedName>
</protein>
<reference evidence="1" key="1">
    <citation type="submission" date="2014-11" db="EMBL/GenBank/DDBJ databases">
        <authorList>
            <person name="Amaro Gonzalez C."/>
        </authorList>
    </citation>
    <scope>NUCLEOTIDE SEQUENCE</scope>
</reference>
<dbReference type="EMBL" id="GBXM01098269">
    <property type="protein sequence ID" value="JAH10308.1"/>
    <property type="molecule type" value="Transcribed_RNA"/>
</dbReference>
<evidence type="ECO:0000313" key="1">
    <source>
        <dbReference type="EMBL" id="JAH10308.1"/>
    </source>
</evidence>
<proteinExistence type="predicted"/>